<evidence type="ECO:0000259" key="4">
    <source>
        <dbReference type="PROSITE" id="PS01124"/>
    </source>
</evidence>
<dbReference type="InterPro" id="IPR050204">
    <property type="entry name" value="AraC_XylS_family_regulators"/>
</dbReference>
<feature type="domain" description="HTH araC/xylS-type" evidence="4">
    <location>
        <begin position="202"/>
        <end position="300"/>
    </location>
</feature>
<reference evidence="5 6" key="1">
    <citation type="submission" date="2017-10" db="EMBL/GenBank/DDBJ databases">
        <title>Sequencing the genomes of 1000 actinobacteria strains.</title>
        <authorList>
            <person name="Klenk H.-P."/>
        </authorList>
    </citation>
    <scope>NUCLEOTIDE SEQUENCE [LARGE SCALE GENOMIC DNA]</scope>
    <source>
        <strain evidence="5 6">DSM 15597</strain>
    </source>
</reference>
<dbReference type="PRINTS" id="PR00032">
    <property type="entry name" value="HTHARAC"/>
</dbReference>
<evidence type="ECO:0000256" key="3">
    <source>
        <dbReference type="ARBA" id="ARBA00023163"/>
    </source>
</evidence>
<dbReference type="EMBL" id="PDJC01000001">
    <property type="protein sequence ID" value="PFG16667.1"/>
    <property type="molecule type" value="Genomic_DNA"/>
</dbReference>
<keyword evidence="2" id="KW-0238">DNA-binding</keyword>
<dbReference type="InterPro" id="IPR018060">
    <property type="entry name" value="HTH_AraC"/>
</dbReference>
<dbReference type="Pfam" id="PF12833">
    <property type="entry name" value="HTH_18"/>
    <property type="match status" value="1"/>
</dbReference>
<keyword evidence="1" id="KW-0805">Transcription regulation</keyword>
<gene>
    <name evidence="5" type="ORF">ATK74_1218</name>
</gene>
<dbReference type="OrthoDB" id="9799345at2"/>
<dbReference type="InterPro" id="IPR009057">
    <property type="entry name" value="Homeodomain-like_sf"/>
</dbReference>
<evidence type="ECO:0000313" key="6">
    <source>
        <dbReference type="Proteomes" id="UP000226079"/>
    </source>
</evidence>
<keyword evidence="3" id="KW-0804">Transcription</keyword>
<dbReference type="RefSeq" id="WP_098460181.1">
    <property type="nucleotide sequence ID" value="NZ_PDJC01000001.1"/>
</dbReference>
<proteinExistence type="predicted"/>
<dbReference type="AlphaFoldDB" id="A0A2A9CQC1"/>
<dbReference type="GO" id="GO:0043565">
    <property type="term" value="F:sequence-specific DNA binding"/>
    <property type="evidence" value="ECO:0007669"/>
    <property type="project" value="InterPro"/>
</dbReference>
<dbReference type="GO" id="GO:0003700">
    <property type="term" value="F:DNA-binding transcription factor activity"/>
    <property type="evidence" value="ECO:0007669"/>
    <property type="project" value="InterPro"/>
</dbReference>
<organism evidence="5 6">
    <name type="scientific">Propionicimonas paludicola</name>
    <dbReference type="NCBI Taxonomy" id="185243"/>
    <lineage>
        <taxon>Bacteria</taxon>
        <taxon>Bacillati</taxon>
        <taxon>Actinomycetota</taxon>
        <taxon>Actinomycetes</taxon>
        <taxon>Propionibacteriales</taxon>
        <taxon>Nocardioidaceae</taxon>
        <taxon>Propionicimonas</taxon>
    </lineage>
</organism>
<dbReference type="InterPro" id="IPR020449">
    <property type="entry name" value="Tscrpt_reg_AraC-type_HTH"/>
</dbReference>
<dbReference type="InterPro" id="IPR035418">
    <property type="entry name" value="AraC-bd_2"/>
</dbReference>
<dbReference type="PROSITE" id="PS01124">
    <property type="entry name" value="HTH_ARAC_FAMILY_2"/>
    <property type="match status" value="1"/>
</dbReference>
<comment type="caution">
    <text evidence="5">The sequence shown here is derived from an EMBL/GenBank/DDBJ whole genome shotgun (WGS) entry which is preliminary data.</text>
</comment>
<protein>
    <submittedName>
        <fullName evidence="5">AraC family transcriptional regulator</fullName>
    </submittedName>
</protein>
<dbReference type="Proteomes" id="UP000226079">
    <property type="component" value="Unassembled WGS sequence"/>
</dbReference>
<dbReference type="PANTHER" id="PTHR46796">
    <property type="entry name" value="HTH-TYPE TRANSCRIPTIONAL ACTIVATOR RHAS-RELATED"/>
    <property type="match status" value="1"/>
</dbReference>
<evidence type="ECO:0000256" key="1">
    <source>
        <dbReference type="ARBA" id="ARBA00023015"/>
    </source>
</evidence>
<evidence type="ECO:0000256" key="2">
    <source>
        <dbReference type="ARBA" id="ARBA00023125"/>
    </source>
</evidence>
<dbReference type="SMART" id="SM00342">
    <property type="entry name" value="HTH_ARAC"/>
    <property type="match status" value="1"/>
</dbReference>
<accession>A0A2A9CQC1</accession>
<sequence length="311" mass="34457">MPIHTVATASEWESLASATFVPVRIESTLHAFRGSMEHHGDGESGVTVVRSGSGRVSRTADLIETSPADLALFSVQVRGTSRVEQDGRQGRVGPGSGVLYLTRAAYQLSFPEPAEVAIMQVPSERLGLRRDVLDSLVARPLPLRRDPALRTMTRVLRSLFSPRPVLSDVAQALDVATEILSSALRPDRRRSGRRRNHAELYAEFERIIHERLDDPRLDVAGLAEQEGVSIRTVHNVFAERGTTPAAHLREARLDRGRHLLATTRLPLSDIAVLCGSEDASVFTRSFRREWGLTPSEYRRQNQVRPGSHPSE</sequence>
<name>A0A2A9CQC1_9ACTN</name>
<evidence type="ECO:0000313" key="5">
    <source>
        <dbReference type="EMBL" id="PFG16667.1"/>
    </source>
</evidence>
<dbReference type="PANTHER" id="PTHR46796:SF6">
    <property type="entry name" value="ARAC SUBFAMILY"/>
    <property type="match status" value="1"/>
</dbReference>
<dbReference type="Pfam" id="PF14525">
    <property type="entry name" value="AraC_binding_2"/>
    <property type="match status" value="1"/>
</dbReference>
<dbReference type="Gene3D" id="1.10.10.60">
    <property type="entry name" value="Homeodomain-like"/>
    <property type="match status" value="1"/>
</dbReference>
<dbReference type="SUPFAM" id="SSF46689">
    <property type="entry name" value="Homeodomain-like"/>
    <property type="match status" value="1"/>
</dbReference>
<keyword evidence="6" id="KW-1185">Reference proteome</keyword>